<protein>
    <recommendedName>
        <fullName evidence="8">DDE Tnp4 domain-containing protein</fullName>
    </recommendedName>
</protein>
<evidence type="ECO:0000256" key="4">
    <source>
        <dbReference type="ARBA" id="ARBA00022722"/>
    </source>
</evidence>
<evidence type="ECO:0000313" key="10">
    <source>
        <dbReference type="Proteomes" id="UP000002358"/>
    </source>
</evidence>
<keyword evidence="10" id="KW-1185">Reference proteome</keyword>
<dbReference type="GeneID" id="116738626"/>
<dbReference type="InterPro" id="IPR045249">
    <property type="entry name" value="HARBI1-like"/>
</dbReference>
<evidence type="ECO:0000256" key="1">
    <source>
        <dbReference type="ARBA" id="ARBA00001968"/>
    </source>
</evidence>
<comment type="similarity">
    <text evidence="3">Belongs to the HARBI1 family.</text>
</comment>
<feature type="domain" description="DDE Tnp4" evidence="8">
    <location>
        <begin position="54"/>
        <end position="213"/>
    </location>
</feature>
<dbReference type="GO" id="GO:0005634">
    <property type="term" value="C:nucleus"/>
    <property type="evidence" value="ECO:0007669"/>
    <property type="project" value="UniProtKB-SubCell"/>
</dbReference>
<dbReference type="Proteomes" id="UP000002358">
    <property type="component" value="Unassembled WGS sequence"/>
</dbReference>
<dbReference type="EnsemblMetazoa" id="XM_032601355">
    <property type="protein sequence ID" value="XP_032457246"/>
    <property type="gene ID" value="LOC116738626"/>
</dbReference>
<comment type="subcellular location">
    <subcellularLocation>
        <location evidence="2">Nucleus</location>
    </subcellularLocation>
</comment>
<dbReference type="KEGG" id="nvi:116738626"/>
<comment type="cofactor">
    <cofactor evidence="1">
        <name>a divalent metal cation</name>
        <dbReference type="ChEBI" id="CHEBI:60240"/>
    </cofactor>
</comment>
<proteinExistence type="inferred from homology"/>
<dbReference type="GO" id="GO:0016787">
    <property type="term" value="F:hydrolase activity"/>
    <property type="evidence" value="ECO:0007669"/>
    <property type="project" value="UniProtKB-KW"/>
</dbReference>
<dbReference type="InParanoid" id="A0A7M7R2K6"/>
<dbReference type="PANTHER" id="PTHR22930:SF267">
    <property type="entry name" value="NUCLEASE HARBI1-RELATED"/>
    <property type="match status" value="1"/>
</dbReference>
<keyword evidence="4" id="KW-0540">Nuclease</keyword>
<sequence>MSQSTFSKYLHEVIPAIVSLADEYIVFPRNMIERQEMSRRFEASIGFPGVIGAIDCTLPRIHTPHEHEEAYVNHNQDHSLNVQVVSDMDYDIMNIRIINGSSNDRFVWRHSQMRETMYNLRNNPDPEEMNQEYYLIGDGGYTSSPVLLKPSQEAAPGSPEFRYSYRVRKTRCRIEQTFGIWKQVFRCINGDRSLHYTPEFSSQIVLASAVLYNYLRHQGMPMPVPLRNNQAREFPVGDFVDDDYIQGLHVRRNIIMNYFT</sequence>
<accession>A0A7M7R2K6</accession>
<evidence type="ECO:0000256" key="3">
    <source>
        <dbReference type="ARBA" id="ARBA00006958"/>
    </source>
</evidence>
<evidence type="ECO:0000256" key="2">
    <source>
        <dbReference type="ARBA" id="ARBA00004123"/>
    </source>
</evidence>
<evidence type="ECO:0000256" key="6">
    <source>
        <dbReference type="ARBA" id="ARBA00022801"/>
    </source>
</evidence>
<dbReference type="AlphaFoldDB" id="A0A7M7R2K6"/>
<evidence type="ECO:0000256" key="5">
    <source>
        <dbReference type="ARBA" id="ARBA00022723"/>
    </source>
</evidence>
<keyword evidence="5" id="KW-0479">Metal-binding</keyword>
<dbReference type="GO" id="GO:0004518">
    <property type="term" value="F:nuclease activity"/>
    <property type="evidence" value="ECO:0007669"/>
    <property type="project" value="UniProtKB-KW"/>
</dbReference>
<dbReference type="InterPro" id="IPR027806">
    <property type="entry name" value="HARBI1_dom"/>
</dbReference>
<dbReference type="PANTHER" id="PTHR22930">
    <property type="match status" value="1"/>
</dbReference>
<keyword evidence="6" id="KW-0378">Hydrolase</keyword>
<dbReference type="RefSeq" id="XP_032457246.1">
    <property type="nucleotide sequence ID" value="XM_032601355.1"/>
</dbReference>
<name>A0A7M7R2K6_NASVI</name>
<evidence type="ECO:0000256" key="7">
    <source>
        <dbReference type="ARBA" id="ARBA00023242"/>
    </source>
</evidence>
<evidence type="ECO:0000313" key="9">
    <source>
        <dbReference type="EnsemblMetazoa" id="XP_032457246"/>
    </source>
</evidence>
<dbReference type="Pfam" id="PF13359">
    <property type="entry name" value="DDE_Tnp_4"/>
    <property type="match status" value="1"/>
</dbReference>
<reference evidence="9" key="1">
    <citation type="submission" date="2021-01" db="UniProtKB">
        <authorList>
            <consortium name="EnsemblMetazoa"/>
        </authorList>
    </citation>
    <scope>IDENTIFICATION</scope>
</reference>
<keyword evidence="7" id="KW-0539">Nucleus</keyword>
<evidence type="ECO:0000259" key="8">
    <source>
        <dbReference type="Pfam" id="PF13359"/>
    </source>
</evidence>
<dbReference type="GO" id="GO:0046872">
    <property type="term" value="F:metal ion binding"/>
    <property type="evidence" value="ECO:0007669"/>
    <property type="project" value="UniProtKB-KW"/>
</dbReference>
<organism evidence="9 10">
    <name type="scientific">Nasonia vitripennis</name>
    <name type="common">Parasitic wasp</name>
    <dbReference type="NCBI Taxonomy" id="7425"/>
    <lineage>
        <taxon>Eukaryota</taxon>
        <taxon>Metazoa</taxon>
        <taxon>Ecdysozoa</taxon>
        <taxon>Arthropoda</taxon>
        <taxon>Hexapoda</taxon>
        <taxon>Insecta</taxon>
        <taxon>Pterygota</taxon>
        <taxon>Neoptera</taxon>
        <taxon>Endopterygota</taxon>
        <taxon>Hymenoptera</taxon>
        <taxon>Apocrita</taxon>
        <taxon>Proctotrupomorpha</taxon>
        <taxon>Chalcidoidea</taxon>
        <taxon>Pteromalidae</taxon>
        <taxon>Pteromalinae</taxon>
        <taxon>Nasonia</taxon>
    </lineage>
</organism>